<name>B2IY95_NOSP7</name>
<evidence type="ECO:0000313" key="3">
    <source>
        <dbReference type="Proteomes" id="UP000001191"/>
    </source>
</evidence>
<dbReference type="eggNOG" id="COG2907">
    <property type="taxonomic scope" value="Bacteria"/>
</dbReference>
<feature type="domain" description="Amine oxidase" evidence="1">
    <location>
        <begin position="11"/>
        <end position="266"/>
    </location>
</feature>
<dbReference type="SMR" id="B2IY95"/>
<dbReference type="Pfam" id="PF01593">
    <property type="entry name" value="Amino_oxidase"/>
    <property type="match status" value="1"/>
</dbReference>
<reference evidence="2 3" key="2">
    <citation type="journal article" date="2013" name="Plant Physiol.">
        <title>A Nostoc punctiforme Sugar Transporter Necessary to Establish a Cyanobacterium-Plant Symbiosis.</title>
        <authorList>
            <person name="Ekman M."/>
            <person name="Picossi S."/>
            <person name="Campbell E.L."/>
            <person name="Meeks J.C."/>
            <person name="Flores E."/>
        </authorList>
    </citation>
    <scope>NUCLEOTIDE SEQUENCE [LARGE SCALE GENOMIC DNA]</scope>
    <source>
        <strain evidence="3">ATCC 29133 / PCC 73102</strain>
    </source>
</reference>
<dbReference type="Gene3D" id="3.30.70.1990">
    <property type="match status" value="1"/>
</dbReference>
<dbReference type="SUPFAM" id="SSF51905">
    <property type="entry name" value="FAD/NAD(P)-binding domain"/>
    <property type="match status" value="1"/>
</dbReference>
<protein>
    <submittedName>
        <fullName evidence="2">Amine oxidase</fullName>
    </submittedName>
</protein>
<dbReference type="Proteomes" id="UP000001191">
    <property type="component" value="Chromosome"/>
</dbReference>
<dbReference type="EMBL" id="CP001037">
    <property type="protein sequence ID" value="ACC84694.1"/>
    <property type="molecule type" value="Genomic_DNA"/>
</dbReference>
<dbReference type="InterPro" id="IPR002937">
    <property type="entry name" value="Amino_oxidase"/>
</dbReference>
<dbReference type="EnsemblBacteria" id="ACC84694">
    <property type="protein sequence ID" value="ACC84694"/>
    <property type="gene ID" value="Npun_F6425"/>
</dbReference>
<evidence type="ECO:0000259" key="1">
    <source>
        <dbReference type="Pfam" id="PF01593"/>
    </source>
</evidence>
<dbReference type="OrthoDB" id="580878at2"/>
<reference evidence="3" key="1">
    <citation type="submission" date="2008-04" db="EMBL/GenBank/DDBJ databases">
        <title>Complete sequence of chromosome of Nostoc punctiforme ATCC 29133.</title>
        <authorList>
            <consortium name="US DOE Joint Genome Institute"/>
            <person name="Copeland A."/>
            <person name="Lucas S."/>
            <person name="Lapidus A."/>
            <person name="Glavina del Rio T."/>
            <person name="Dalin E."/>
            <person name="Tice H."/>
            <person name="Pitluck S."/>
            <person name="Chain P."/>
            <person name="Malfatti S."/>
            <person name="Shin M."/>
            <person name="Vergez L."/>
            <person name="Schmutz J."/>
            <person name="Larimer F."/>
            <person name="Land M."/>
            <person name="Hauser L."/>
            <person name="Kyrpides N."/>
            <person name="Kim E."/>
            <person name="Meeks J.C."/>
            <person name="Elhai J."/>
            <person name="Campbell E.L."/>
            <person name="Thiel T."/>
            <person name="Longmire J."/>
            <person name="Potts M."/>
            <person name="Atlas R."/>
        </authorList>
    </citation>
    <scope>NUCLEOTIDE SEQUENCE [LARGE SCALE GENOMIC DNA]</scope>
    <source>
        <strain evidence="3">ATCC 29133 / PCC 73102</strain>
    </source>
</reference>
<dbReference type="AlphaFoldDB" id="B2IY95"/>
<evidence type="ECO:0000313" key="2">
    <source>
        <dbReference type="EMBL" id="ACC84694.1"/>
    </source>
</evidence>
<accession>B2IY95</accession>
<dbReference type="HOGENOM" id="CLU_674204_0_0_3"/>
<dbReference type="GO" id="GO:0016491">
    <property type="term" value="F:oxidoreductase activity"/>
    <property type="evidence" value="ECO:0007669"/>
    <property type="project" value="InterPro"/>
</dbReference>
<dbReference type="PhylomeDB" id="B2IY95"/>
<dbReference type="Gene3D" id="3.50.50.60">
    <property type="entry name" value="FAD/NAD(P)-binding domain"/>
    <property type="match status" value="1"/>
</dbReference>
<keyword evidence="3" id="KW-1185">Reference proteome</keyword>
<organism evidence="2 3">
    <name type="scientific">Nostoc punctiforme (strain ATCC 29133 / PCC 73102)</name>
    <dbReference type="NCBI Taxonomy" id="63737"/>
    <lineage>
        <taxon>Bacteria</taxon>
        <taxon>Bacillati</taxon>
        <taxon>Cyanobacteriota</taxon>
        <taxon>Cyanophyceae</taxon>
        <taxon>Nostocales</taxon>
        <taxon>Nostocaceae</taxon>
        <taxon>Nostoc</taxon>
    </lineage>
</organism>
<dbReference type="PRINTS" id="PR00419">
    <property type="entry name" value="ADXRDTASE"/>
</dbReference>
<dbReference type="InterPro" id="IPR050464">
    <property type="entry name" value="Zeta_carotene_desat/Oxidored"/>
</dbReference>
<gene>
    <name evidence="2" type="ordered locus">Npun_F6425</name>
</gene>
<dbReference type="RefSeq" id="WP_012412632.1">
    <property type="nucleotide sequence ID" value="NC_010628.1"/>
</dbReference>
<dbReference type="STRING" id="63737.Npun_F6425"/>
<proteinExistence type="predicted"/>
<sequence>MRIAVIGGGASGMVTAYLLDKQGHHITVFERQPMLGGHIRTLNKNVKPNQSDCNEMLESGVLEFPTVFHNFVALMQELGVELEPIRVGSALFPKDGSPFFSKVTNENNYTGIQRFIEYLRFDTIHTRSLGLWLKTRFAQMEDFYNRPLSQYVNNQSISNTWLKLLTMYSYSMPFELIDNFPAEMGIPMLRDYLAVKWLRIKGGVYSYIEKILERFQGEVLLNVEIVNISRSPDGVIIQRSHGEIQEFDKVVFATPPDQVIALLADPTEAEIKRFSDWKANYATTTIHTDIFMYDHHHIHHPSEFDFFQTDTQWGYNSCLNQLCGISSPQHYFLSFQLEELIAKDRIIHTQEHHTPLYTTESFRYRDEVVATNGENNTYYAGAYLGDGLHEGAIASAFRVAQLIGSPLAVSISGFNDRNADTVEIAADTAGIGKYLTHPRFHRS</sequence>
<dbReference type="KEGG" id="npu:Npun_F6425"/>
<dbReference type="PANTHER" id="PTHR42923:SF17">
    <property type="entry name" value="AMINE OXIDASE DOMAIN-CONTAINING PROTEIN"/>
    <property type="match status" value="1"/>
</dbReference>
<dbReference type="Gene3D" id="1.10.405.20">
    <property type="match status" value="1"/>
</dbReference>
<dbReference type="PANTHER" id="PTHR42923">
    <property type="entry name" value="PROTOPORPHYRINOGEN OXIDASE"/>
    <property type="match status" value="1"/>
</dbReference>
<dbReference type="InterPro" id="IPR036188">
    <property type="entry name" value="FAD/NAD-bd_sf"/>
</dbReference>